<evidence type="ECO:0000313" key="4">
    <source>
        <dbReference type="Proteomes" id="UP001187192"/>
    </source>
</evidence>
<accession>A0AA88D427</accession>
<evidence type="ECO:0000259" key="2">
    <source>
        <dbReference type="Pfam" id="PF23247"/>
    </source>
</evidence>
<proteinExistence type="predicted"/>
<protein>
    <recommendedName>
        <fullName evidence="2">Disease resistance protein At4g27190-like leucine-rich repeats domain-containing protein</fullName>
    </recommendedName>
</protein>
<dbReference type="Pfam" id="PF23247">
    <property type="entry name" value="LRR_RPS2"/>
    <property type="match status" value="2"/>
</dbReference>
<dbReference type="PANTHER" id="PTHR33463">
    <property type="entry name" value="NB-ARC DOMAIN-CONTAINING PROTEIN-RELATED"/>
    <property type="match status" value="1"/>
</dbReference>
<dbReference type="InterPro" id="IPR032675">
    <property type="entry name" value="LRR_dom_sf"/>
</dbReference>
<feature type="domain" description="Disease resistance protein At4g27190-like leucine-rich repeats" evidence="2">
    <location>
        <begin position="354"/>
        <end position="460"/>
    </location>
</feature>
<dbReference type="SUPFAM" id="SSF52058">
    <property type="entry name" value="L domain-like"/>
    <property type="match status" value="1"/>
</dbReference>
<keyword evidence="4" id="KW-1185">Reference proteome</keyword>
<dbReference type="EMBL" id="BTGU01000017">
    <property type="protein sequence ID" value="GMN43660.1"/>
    <property type="molecule type" value="Genomic_DNA"/>
</dbReference>
<dbReference type="InterPro" id="IPR050905">
    <property type="entry name" value="Plant_NBS-LRR"/>
</dbReference>
<evidence type="ECO:0000256" key="1">
    <source>
        <dbReference type="ARBA" id="ARBA00022821"/>
    </source>
</evidence>
<sequence length="543" mass="61858">MSSYATAKSCLIKLKKLEVFTCSVLEEVLAITDLQGQDDGSLEKILLPQLKFLTLYDLPYLKRFCKNPHELKMLETNSTSTEITVNRTEPEKVEFSANESLFNEMLEFPGLESLYLDGLNAVESVCHLQTTCYMVNLTSFSVRNCNSLKYLFSLAVAERLVKLKTLRIYNCEVLEDIVVTKELGEEGRSGNKILFPQLKRLKLSKLSGLRKFCHEEVILPKLEYMNTDWSEAITELLGASQSPSTLSLCHGQLRELDLNFSHQDKPFALSICKLLHKCHNLEKLQLNGFFVNVIRKDRQNEVGAAAQNYQGQLITRLRELRLKNVPKLRHLVGEPENDHPVGGALQPVKTLFVSFQNLTIMKVSFCNRLTYLLASSTATSLVQLKQMRVTDCNRMTEIITDYREGEITEGEHDREFVFPQLEILVLRHLPNLGSFFSGNNVMRFPKLERLFVSQCPEMRSFSHGIIISSSMLNTIIAEISSEWMWENTNYLMNDAKAVREHWDGDVNTTVRQLQEDDSDLALQQLFAETDVHYSGEGTSVTGS</sequence>
<feature type="domain" description="Disease resistance protein At4g27190-like leucine-rich repeats" evidence="2">
    <location>
        <begin position="93"/>
        <end position="172"/>
    </location>
</feature>
<name>A0AA88D427_FICCA</name>
<dbReference type="InterPro" id="IPR057135">
    <property type="entry name" value="At4g27190-like_LRR"/>
</dbReference>
<dbReference type="AlphaFoldDB" id="A0AA88D427"/>
<dbReference type="Gene3D" id="3.80.10.10">
    <property type="entry name" value="Ribonuclease Inhibitor"/>
    <property type="match status" value="2"/>
</dbReference>
<reference evidence="3" key="1">
    <citation type="submission" date="2023-07" db="EMBL/GenBank/DDBJ databases">
        <title>draft genome sequence of fig (Ficus carica).</title>
        <authorList>
            <person name="Takahashi T."/>
            <person name="Nishimura K."/>
        </authorList>
    </citation>
    <scope>NUCLEOTIDE SEQUENCE</scope>
</reference>
<dbReference type="PANTHER" id="PTHR33463:SF198">
    <property type="entry name" value="RPP4C3"/>
    <property type="match status" value="1"/>
</dbReference>
<evidence type="ECO:0000313" key="3">
    <source>
        <dbReference type="EMBL" id="GMN43660.1"/>
    </source>
</evidence>
<organism evidence="3 4">
    <name type="scientific">Ficus carica</name>
    <name type="common">Common fig</name>
    <dbReference type="NCBI Taxonomy" id="3494"/>
    <lineage>
        <taxon>Eukaryota</taxon>
        <taxon>Viridiplantae</taxon>
        <taxon>Streptophyta</taxon>
        <taxon>Embryophyta</taxon>
        <taxon>Tracheophyta</taxon>
        <taxon>Spermatophyta</taxon>
        <taxon>Magnoliopsida</taxon>
        <taxon>eudicotyledons</taxon>
        <taxon>Gunneridae</taxon>
        <taxon>Pentapetalae</taxon>
        <taxon>rosids</taxon>
        <taxon>fabids</taxon>
        <taxon>Rosales</taxon>
        <taxon>Moraceae</taxon>
        <taxon>Ficeae</taxon>
        <taxon>Ficus</taxon>
    </lineage>
</organism>
<comment type="caution">
    <text evidence="3">The sequence shown here is derived from an EMBL/GenBank/DDBJ whole genome shotgun (WGS) entry which is preliminary data.</text>
</comment>
<gene>
    <name evidence="3" type="ORF">TIFTF001_012867</name>
</gene>
<dbReference type="Proteomes" id="UP001187192">
    <property type="component" value="Unassembled WGS sequence"/>
</dbReference>
<keyword evidence="1" id="KW-0611">Plant defense</keyword>